<dbReference type="Proteomes" id="UP001597459">
    <property type="component" value="Unassembled WGS sequence"/>
</dbReference>
<reference evidence="2" key="1">
    <citation type="journal article" date="2019" name="Int. J. Syst. Evol. Microbiol.">
        <title>The Global Catalogue of Microorganisms (GCM) 10K type strain sequencing project: providing services to taxonomists for standard genome sequencing and annotation.</title>
        <authorList>
            <consortium name="The Broad Institute Genomics Platform"/>
            <consortium name="The Broad Institute Genome Sequencing Center for Infectious Disease"/>
            <person name="Wu L."/>
            <person name="Ma J."/>
        </authorList>
    </citation>
    <scope>NUCLEOTIDE SEQUENCE [LARGE SCALE GENOMIC DNA]</scope>
    <source>
        <strain evidence="2">KCTC 42423</strain>
    </source>
</reference>
<keyword evidence="2" id="KW-1185">Reference proteome</keyword>
<evidence type="ECO:0000313" key="1">
    <source>
        <dbReference type="EMBL" id="MFD2591052.1"/>
    </source>
</evidence>
<sequence>MFHQEYFPDGMRVEWAEGLDAKEKELLGYAIYTLRKNSKTFNNEFIELHSSKMTFTVGKASGSWGLFDRPLPKMVGGDEDEEGNISEVNMVYDMSEGAKGGKISLDLDTFKQMKREGVNINALDEALNVLPEEFSGAALFLYYGTIANGKIDEMPASANIEYETKMLAGVVLNESGIGLSKSKSQRSAEEFGIQFNVNKKTLEDYFNALESWHTAPDLAKHYKGLSRNKKKPLYSINNQK</sequence>
<dbReference type="RefSeq" id="WP_378253265.1">
    <property type="nucleotide sequence ID" value="NZ_JBHSJV010000001.1"/>
</dbReference>
<evidence type="ECO:0000313" key="2">
    <source>
        <dbReference type="Proteomes" id="UP001597459"/>
    </source>
</evidence>
<comment type="caution">
    <text evidence="1">The sequence shown here is derived from an EMBL/GenBank/DDBJ whole genome shotgun (WGS) entry which is preliminary data.</text>
</comment>
<organism evidence="1 2">
    <name type="scientific">Aquimarina hainanensis</name>
    <dbReference type="NCBI Taxonomy" id="1578017"/>
    <lineage>
        <taxon>Bacteria</taxon>
        <taxon>Pseudomonadati</taxon>
        <taxon>Bacteroidota</taxon>
        <taxon>Flavobacteriia</taxon>
        <taxon>Flavobacteriales</taxon>
        <taxon>Flavobacteriaceae</taxon>
        <taxon>Aquimarina</taxon>
    </lineage>
</organism>
<accession>A0ABW5N5Z4</accession>
<gene>
    <name evidence="1" type="ORF">ACFSTE_09430</name>
</gene>
<name>A0ABW5N5Z4_9FLAO</name>
<dbReference type="EMBL" id="JBHULX010000013">
    <property type="protein sequence ID" value="MFD2591052.1"/>
    <property type="molecule type" value="Genomic_DNA"/>
</dbReference>
<proteinExistence type="predicted"/>
<protein>
    <submittedName>
        <fullName evidence="1">Uncharacterized protein</fullName>
    </submittedName>
</protein>